<proteinExistence type="predicted"/>
<dbReference type="Gene3D" id="3.30.428.10">
    <property type="entry name" value="HIT-like"/>
    <property type="match status" value="1"/>
</dbReference>
<dbReference type="GO" id="GO:0003824">
    <property type="term" value="F:catalytic activity"/>
    <property type="evidence" value="ECO:0007669"/>
    <property type="project" value="InterPro"/>
</dbReference>
<name>A0A7R9E7B9_9NEOP</name>
<gene>
    <name evidence="2" type="ORF">TMSB3V08_LOCUS4468</name>
</gene>
<dbReference type="InterPro" id="IPR001310">
    <property type="entry name" value="Histidine_triad_HIT"/>
</dbReference>
<dbReference type="InterPro" id="IPR036265">
    <property type="entry name" value="HIT-like_sf"/>
</dbReference>
<sequence>MQDIQYHPCSTWNSRYSVSPMFDLELKIFSITHVRPGTQDIQYHPCSTWNSRYSVSPMFDLELKIFSITHVRPGTQDIQYHPCSTWNSRYSVSPMFDLELKIFSITHVRPGTQDIQYHPCSTWNSRYSVSPMFDLELKIFSITHVRPGTQDIQYHPCSTWNSRYSVSPMFDLELKIFSITHVRPGTQDIQYHPCSTWNSRYSVSPMFDLELKIFSITHVRPGTQDIQYHPCSTWNSRYSVSPMFDLELKIFSITHVRPGTQDIQYHPCSTWNSRYSVSPMFDLELKIFSITHLLGHLMIVARKVAKDVGLHNGFRLVVNDGADGCQSVYHLHSTWLISFTLNTCMYNDIMKLCAKLLERSPLKYKLTKAISFLDPTVAVLKSTRSERLKSTLEIVLANNWITGVAADLVDRQFNSCKSKWDVVQEGERHGGVVSQLTKVSFRTNKNRWITEIVDGASYRTGVLNDNDIPNISVDNDNTCGSESDNGKVFSLESQGSSGEDEVEENFEVQETITYSSPDLHQRLTIATDAVGTLKLNKKGRPMKPKKQEVVSAQKASGKTRGALLCYQQVMKPEQLVTDMPSCKLADMSREHQKQVVLCSAP</sequence>
<dbReference type="InterPro" id="IPR011146">
    <property type="entry name" value="HIT-like"/>
</dbReference>
<dbReference type="EMBL" id="OB793505">
    <property type="protein sequence ID" value="CAD7427635.1"/>
    <property type="molecule type" value="Genomic_DNA"/>
</dbReference>
<evidence type="ECO:0000259" key="1">
    <source>
        <dbReference type="Pfam" id="PF01230"/>
    </source>
</evidence>
<dbReference type="PANTHER" id="PTHR23089">
    <property type="entry name" value="HISTIDINE TRIAD HIT PROTEIN"/>
    <property type="match status" value="1"/>
</dbReference>
<reference evidence="2" key="1">
    <citation type="submission" date="2020-11" db="EMBL/GenBank/DDBJ databases">
        <authorList>
            <person name="Tran Van P."/>
        </authorList>
    </citation>
    <scope>NUCLEOTIDE SEQUENCE</scope>
</reference>
<dbReference type="AlphaFoldDB" id="A0A7R9E7B9"/>
<feature type="domain" description="HIT" evidence="1">
    <location>
        <begin position="291"/>
        <end position="332"/>
    </location>
</feature>
<protein>
    <recommendedName>
        <fullName evidence="1">HIT domain-containing protein</fullName>
    </recommendedName>
</protein>
<organism evidence="2">
    <name type="scientific">Timema monikensis</name>
    <dbReference type="NCBI Taxonomy" id="170555"/>
    <lineage>
        <taxon>Eukaryota</taxon>
        <taxon>Metazoa</taxon>
        <taxon>Ecdysozoa</taxon>
        <taxon>Arthropoda</taxon>
        <taxon>Hexapoda</taxon>
        <taxon>Insecta</taxon>
        <taxon>Pterygota</taxon>
        <taxon>Neoptera</taxon>
        <taxon>Polyneoptera</taxon>
        <taxon>Phasmatodea</taxon>
        <taxon>Timematodea</taxon>
        <taxon>Timematoidea</taxon>
        <taxon>Timematidae</taxon>
        <taxon>Timema</taxon>
    </lineage>
</organism>
<evidence type="ECO:0000313" key="2">
    <source>
        <dbReference type="EMBL" id="CAD7427635.1"/>
    </source>
</evidence>
<accession>A0A7R9E7B9</accession>
<dbReference type="SUPFAM" id="SSF54197">
    <property type="entry name" value="HIT-like"/>
    <property type="match status" value="1"/>
</dbReference>
<dbReference type="Pfam" id="PF01230">
    <property type="entry name" value="HIT"/>
    <property type="match status" value="1"/>
</dbReference>